<dbReference type="PROSITE" id="PS00141">
    <property type="entry name" value="ASP_PROTEASE"/>
    <property type="match status" value="1"/>
</dbReference>
<dbReference type="EMBL" id="LR743596">
    <property type="protein sequence ID" value="CAA2626975.1"/>
    <property type="molecule type" value="Genomic_DNA"/>
</dbReference>
<dbReference type="Gene3D" id="2.40.70.10">
    <property type="entry name" value="Acid Proteases"/>
    <property type="match status" value="1"/>
</dbReference>
<dbReference type="GO" id="GO:0006508">
    <property type="term" value="P:proteolysis"/>
    <property type="evidence" value="ECO:0007669"/>
    <property type="project" value="InterPro"/>
</dbReference>
<dbReference type="AlphaFoldDB" id="A0A7I8J886"/>
<name>A0A7I8J886_SPIIN</name>
<protein>
    <submittedName>
        <fullName evidence="1">Uncharacterized protein</fullName>
    </submittedName>
</protein>
<dbReference type="GO" id="GO:0004190">
    <property type="term" value="F:aspartic-type endopeptidase activity"/>
    <property type="evidence" value="ECO:0007669"/>
    <property type="project" value="InterPro"/>
</dbReference>
<proteinExistence type="predicted"/>
<keyword evidence="2" id="KW-1185">Reference proteome</keyword>
<dbReference type="Proteomes" id="UP001189122">
    <property type="component" value="Unassembled WGS sequence"/>
</dbReference>
<gene>
    <name evidence="1" type="ORF">SI7747_09012659</name>
</gene>
<dbReference type="EMBL" id="CACRZD030000009">
    <property type="protein sequence ID" value="CAA6666270.1"/>
    <property type="molecule type" value="Genomic_DNA"/>
</dbReference>
<organism evidence="1">
    <name type="scientific">Spirodela intermedia</name>
    <name type="common">Intermediate duckweed</name>
    <dbReference type="NCBI Taxonomy" id="51605"/>
    <lineage>
        <taxon>Eukaryota</taxon>
        <taxon>Viridiplantae</taxon>
        <taxon>Streptophyta</taxon>
        <taxon>Embryophyta</taxon>
        <taxon>Tracheophyta</taxon>
        <taxon>Spermatophyta</taxon>
        <taxon>Magnoliopsida</taxon>
        <taxon>Liliopsida</taxon>
        <taxon>Araceae</taxon>
        <taxon>Lemnoideae</taxon>
        <taxon>Spirodela</taxon>
    </lineage>
</organism>
<evidence type="ECO:0000313" key="2">
    <source>
        <dbReference type="Proteomes" id="UP001189122"/>
    </source>
</evidence>
<dbReference type="InterPro" id="IPR021109">
    <property type="entry name" value="Peptidase_aspartic_dom_sf"/>
</dbReference>
<dbReference type="InterPro" id="IPR001969">
    <property type="entry name" value="Aspartic_peptidase_AS"/>
</dbReference>
<evidence type="ECO:0000313" key="1">
    <source>
        <dbReference type="EMBL" id="CAA2626975.1"/>
    </source>
</evidence>
<accession>A0A7I8J886</accession>
<reference evidence="1 2" key="1">
    <citation type="submission" date="2019-12" db="EMBL/GenBank/DDBJ databases">
        <authorList>
            <person name="Scholz U."/>
            <person name="Mascher M."/>
            <person name="Fiebig A."/>
        </authorList>
    </citation>
    <scope>NUCLEOTIDE SEQUENCE</scope>
</reference>
<sequence length="109" mass="12182">MQPTCLISCVKGVRRTTQSGKWTTRTGKRTKRDCLSFNKRLRLNTIQQGNDEEQAEEGINSFEIINCLQPTQGQSGKKLVYVKAQVDKEIVTAMVDSGATDNFISLKEA</sequence>